<feature type="region of interest" description="Disordered" evidence="1">
    <location>
        <begin position="68"/>
        <end position="173"/>
    </location>
</feature>
<feature type="region of interest" description="Disordered" evidence="1">
    <location>
        <begin position="295"/>
        <end position="327"/>
    </location>
</feature>
<sequence length="443" mass="46023">MSYQAPGHGHFAQPSRRPARRKGPLIGWGAALVVAMVAAGIGIWQVDERVYSPGAAAEQYAEALRDGEGPQALGFFSELPEDESSAAAGEDETESTESGSAEPDSTDDASPEAESSETASGEPEPTESGNESGSEGGSEGTESEASQSEETDAAESDEQEGAAPGTPDNVLLEGDALGHSSELMENLQVAGDSPESAGQELSFDVDGEEYTSALPMTHTGNSWGVFDTWKVAPDLLTQFEVEVPGAEAGGIGQVEVNGEPVNLHENTATLNAFAPTVADISVDSEWLSGEAREVVVAGDDDSTTSEGSSTDSSENEPASTVSMELEASEAANELLHEEVEEFLTGCAEQQVLMPSGCPMGTSTDNRVDADTISWTMPSAADISLTFDEDGWQVSGEDLSAEVAYEAEDHFDGSKVNESSTVQFSIDVEVGASGDDLIIAVSGD</sequence>
<protein>
    <submittedName>
        <fullName evidence="3">Uncharacterized protein</fullName>
    </submittedName>
</protein>
<dbReference type="AlphaFoldDB" id="A0A9D1USV9"/>
<feature type="compositionally biased region" description="Low complexity" evidence="1">
    <location>
        <begin position="116"/>
        <end position="133"/>
    </location>
</feature>
<evidence type="ECO:0000256" key="1">
    <source>
        <dbReference type="SAM" id="MobiDB-lite"/>
    </source>
</evidence>
<reference evidence="3" key="1">
    <citation type="journal article" date="2021" name="PeerJ">
        <title>Extensive microbial diversity within the chicken gut microbiome revealed by metagenomics and culture.</title>
        <authorList>
            <person name="Gilroy R."/>
            <person name="Ravi A."/>
            <person name="Getino M."/>
            <person name="Pursley I."/>
            <person name="Horton D.L."/>
            <person name="Alikhan N.F."/>
            <person name="Baker D."/>
            <person name="Gharbi K."/>
            <person name="Hall N."/>
            <person name="Watson M."/>
            <person name="Adriaenssens E.M."/>
            <person name="Foster-Nyarko E."/>
            <person name="Jarju S."/>
            <person name="Secka A."/>
            <person name="Antonio M."/>
            <person name="Oren A."/>
            <person name="Chaudhuri R.R."/>
            <person name="La Ragione R."/>
            <person name="Hildebrand F."/>
            <person name="Pallen M.J."/>
        </authorList>
    </citation>
    <scope>NUCLEOTIDE SEQUENCE</scope>
    <source>
        <strain evidence="3">ChiHejej3B27-3195</strain>
    </source>
</reference>
<feature type="compositionally biased region" description="Acidic residues" evidence="1">
    <location>
        <begin position="79"/>
        <end position="95"/>
    </location>
</feature>
<organism evidence="3 4">
    <name type="scientific">Candidatus Nesterenkonia stercoripullorum</name>
    <dbReference type="NCBI Taxonomy" id="2838701"/>
    <lineage>
        <taxon>Bacteria</taxon>
        <taxon>Bacillati</taxon>
        <taxon>Actinomycetota</taxon>
        <taxon>Actinomycetes</taxon>
        <taxon>Micrococcales</taxon>
        <taxon>Micrococcaceae</taxon>
        <taxon>Nesterenkonia</taxon>
    </lineage>
</organism>
<name>A0A9D1USV9_9MICC</name>
<keyword evidence="2" id="KW-0812">Transmembrane</keyword>
<proteinExistence type="predicted"/>
<feature type="region of interest" description="Disordered" evidence="1">
    <location>
        <begin position="1"/>
        <end position="20"/>
    </location>
</feature>
<comment type="caution">
    <text evidence="3">The sequence shown here is derived from an EMBL/GenBank/DDBJ whole genome shotgun (WGS) entry which is preliminary data.</text>
</comment>
<feature type="compositionally biased region" description="Acidic residues" evidence="1">
    <location>
        <begin position="104"/>
        <end position="115"/>
    </location>
</feature>
<feature type="transmembrane region" description="Helical" evidence="2">
    <location>
        <begin position="25"/>
        <end position="44"/>
    </location>
</feature>
<keyword evidence="2" id="KW-1133">Transmembrane helix</keyword>
<feature type="compositionally biased region" description="Acidic residues" evidence="1">
    <location>
        <begin position="147"/>
        <end position="160"/>
    </location>
</feature>
<dbReference type="EMBL" id="DXGD01000239">
    <property type="protein sequence ID" value="HIW99772.1"/>
    <property type="molecule type" value="Genomic_DNA"/>
</dbReference>
<evidence type="ECO:0000256" key="2">
    <source>
        <dbReference type="SAM" id="Phobius"/>
    </source>
</evidence>
<reference evidence="3" key="2">
    <citation type="submission" date="2021-04" db="EMBL/GenBank/DDBJ databases">
        <authorList>
            <person name="Gilroy R."/>
        </authorList>
    </citation>
    <scope>NUCLEOTIDE SEQUENCE</scope>
    <source>
        <strain evidence="3">ChiHejej3B27-3195</strain>
    </source>
</reference>
<keyword evidence="2" id="KW-0472">Membrane</keyword>
<evidence type="ECO:0000313" key="3">
    <source>
        <dbReference type="EMBL" id="HIW99772.1"/>
    </source>
</evidence>
<accession>A0A9D1USV9</accession>
<evidence type="ECO:0000313" key="4">
    <source>
        <dbReference type="Proteomes" id="UP000824151"/>
    </source>
</evidence>
<dbReference type="Proteomes" id="UP000824151">
    <property type="component" value="Unassembled WGS sequence"/>
</dbReference>
<gene>
    <name evidence="3" type="ORF">H9871_06480</name>
</gene>